<dbReference type="GO" id="GO:0005634">
    <property type="term" value="C:nucleus"/>
    <property type="evidence" value="ECO:0007669"/>
    <property type="project" value="TreeGrafter"/>
</dbReference>
<evidence type="ECO:0000256" key="5">
    <source>
        <dbReference type="ARBA" id="ARBA00022801"/>
    </source>
</evidence>
<feature type="compositionally biased region" description="Pro residues" evidence="6">
    <location>
        <begin position="704"/>
        <end position="724"/>
    </location>
</feature>
<feature type="compositionally biased region" description="Polar residues" evidence="6">
    <location>
        <begin position="1705"/>
        <end position="1714"/>
    </location>
</feature>
<sequence>MSRDPFYHDPKERAVAAALHGVPTPPMSSHRKPTKIHVPRDGDTRREPAYARDAAGPSSHKGVSKQAARKASMYCIPTGGPTFTDNLFDSGPIHTARRTGQRSTERYRTSSDRSPSRSPNRSPTLGQGLPLRAAGFDAGTIQNVSWEHDANFVRDTGKGKARQVHTQRPQTRASAKKSFGADHEVISLDSDPEDQIAPGPQRNDATHRRSRDAAATVNIVDNDALEISTRPRSSADKWTAEQSVPNPSAALQAKDRRREFQARRSTSGSDLDASANRSSQRPPGPIQLEQPDDEIAPLSRTLVPASPEPGSNFAAASRPRLRSDANIAAPDSSGKKQGIASSMRGKSSRASPNNGPAEHEVIDLSPQKQHQIGSVTTTITKHTGIGDRPSTRQSAINASSSTKRLSSSPQQTRHTSKNAARIQRELGEMGRLEINLSHIAVSDLWRSKPGIEPILIVTETGLEVVTEGDPDRPQLVIRYDDVRVLECTKKEETQVGLIAVSLEPISTTADRVRAVFEQYDPQASGNAAEIVLVTKDQSGSLRMHQKAAAFFERYPLAMPHKQCWIDFAAARTKIKASLDNRAAPWPTATLSSRNGRAAKPLLESPKMDHGSTLYRSERQLIEPGSSRVRSSAEAAKGLRLSFDELDSSLDEERPYTKAFPLALESPVSDTKFEHGNSSDPSRLPLMSGRSALRTDEDANASPYRTPPLPPSSPTQASPLPPVGMPPRRIETRSTTAKQAYEPVVQFPFQGVGAVTLLESDLRRLNDGELLNDTVIEFGLKLMHDDIRRKNAALADSIYIFNTFFFKLLTEGTDMAASYQKVRKWTAKVDLFSKKYIVVPINEDYHWYVAFVVNPWFLLEADPAASADVQGNVKRAQASDSVTASAISASKAEPLLGEALKSISGETESDKDLDASNPTITSTVTNGHETARVDNPARTCRRSSEVTTPPLPPAMLSSGESASTKALNSDSNPRQKPDGDADTDDDVEMASPSSQNSQNSTQVPAPTLVKSNPTATIAHTPFGAGLFQPPTASTPSDGTQASTARQRTIPLADVRSLSHLSVSGNVKGERDHGTSPVDVAFSPAPLLFTSNTTEFSPKRHTRFDQSGEPRSPPSQSFAKDGLHQSNGHLSESASRKRKLDESTSPKSSPGSVGANRKKNGSRARDPIDVDEWSEHAVTQRDRGKLQGGGPSALPSSDVIVSSPGKDRPKTKIMPGQQRRVDEPVAAGKFYENSSHSSKNGWNQQPESARELGDFFDRSTGTGPGSKRTYGHQDRKASIQEASSPSSPLQSLSDDIDVQFSESRHRSGLSRHSSPASRPSRKGFDGNPNQMFVITFDSLGQRHLKVRNKLREYLWREARDKKRFTERRAAEANTGSTHENEAVSATEMGSSIASREQTVAGTTEADADRPDLAQISVPYIQAQVPKQPNFCDCGIYLLHYFDRFFSDPDRFLNMIISSQAERSQGGKTGNEARRQAVKDEESHWQAGTVSGKRQHWRSRVLELSDEWKKFEHERLEQQRKQEASESKQEDEDVIHAAGDDLVTPTETDGGGGDDKHTGHCGETCDNEADDGPTDATMSEAADKSAAKPAGSLKGGCHSKREGREKGSDREDAVSAVEVDMDLGALPSLMAAQATNSANGAVSASCGDLEHVCLLRTKDNGRNGARHHSAEDQPASASASTPEYFPPVFTVDAASPDRHRPEIARNGLQVQCQTLRPDTTGWVASSSSSSSSDSESVASVRVIEDSDREYERKRRSRR</sequence>
<feature type="compositionally biased region" description="Polar residues" evidence="6">
    <location>
        <begin position="1000"/>
        <end position="1016"/>
    </location>
</feature>
<feature type="region of interest" description="Disordered" evidence="6">
    <location>
        <begin position="1458"/>
        <end position="1489"/>
    </location>
</feature>
<evidence type="ECO:0000313" key="9">
    <source>
        <dbReference type="Proteomes" id="UP000246740"/>
    </source>
</evidence>
<keyword evidence="4" id="KW-0833">Ubl conjugation pathway</keyword>
<feature type="domain" description="Ubiquitin-like protease family profile" evidence="7">
    <location>
        <begin position="754"/>
        <end position="1442"/>
    </location>
</feature>
<proteinExistence type="inferred from homology"/>
<organism evidence="8 9">
    <name type="scientific">Testicularia cyperi</name>
    <dbReference type="NCBI Taxonomy" id="1882483"/>
    <lineage>
        <taxon>Eukaryota</taxon>
        <taxon>Fungi</taxon>
        <taxon>Dikarya</taxon>
        <taxon>Basidiomycota</taxon>
        <taxon>Ustilaginomycotina</taxon>
        <taxon>Ustilaginomycetes</taxon>
        <taxon>Ustilaginales</taxon>
        <taxon>Anthracoideaceae</taxon>
        <taxon>Testicularia</taxon>
    </lineage>
</organism>
<feature type="compositionally biased region" description="Polar residues" evidence="6">
    <location>
        <begin position="391"/>
        <end position="413"/>
    </location>
</feature>
<dbReference type="Proteomes" id="UP000246740">
    <property type="component" value="Unassembled WGS sequence"/>
</dbReference>
<dbReference type="GO" id="GO:0005737">
    <property type="term" value="C:cytoplasm"/>
    <property type="evidence" value="ECO:0007669"/>
    <property type="project" value="TreeGrafter"/>
</dbReference>
<feature type="compositionally biased region" description="Low complexity" evidence="6">
    <location>
        <begin position="990"/>
        <end position="999"/>
    </location>
</feature>
<dbReference type="Gene3D" id="3.40.395.10">
    <property type="entry name" value="Adenoviral Proteinase, Chain A"/>
    <property type="match status" value="1"/>
</dbReference>
<feature type="region of interest" description="Disordered" evidence="6">
    <location>
        <begin position="905"/>
        <end position="1055"/>
    </location>
</feature>
<feature type="compositionally biased region" description="Basic and acidic residues" evidence="6">
    <location>
        <begin position="253"/>
        <end position="262"/>
    </location>
</feature>
<feature type="region of interest" description="Disordered" evidence="6">
    <location>
        <begin position="1536"/>
        <end position="1613"/>
    </location>
</feature>
<dbReference type="PANTHER" id="PTHR46896:SF3">
    <property type="entry name" value="FI06413P-RELATED"/>
    <property type="match status" value="1"/>
</dbReference>
<dbReference type="GO" id="GO:0070139">
    <property type="term" value="F:SUMO-specific endopeptidase activity"/>
    <property type="evidence" value="ECO:0007669"/>
    <property type="project" value="TreeGrafter"/>
</dbReference>
<dbReference type="PANTHER" id="PTHR46896">
    <property type="entry name" value="SENTRIN-SPECIFIC PROTEASE"/>
    <property type="match status" value="1"/>
</dbReference>
<feature type="compositionally biased region" description="Basic and acidic residues" evidence="6">
    <location>
        <begin position="38"/>
        <end position="50"/>
    </location>
</feature>
<feature type="compositionally biased region" description="Polar residues" evidence="6">
    <location>
        <begin position="344"/>
        <end position="354"/>
    </location>
</feature>
<dbReference type="GO" id="GO:0016926">
    <property type="term" value="P:protein desumoylation"/>
    <property type="evidence" value="ECO:0007669"/>
    <property type="project" value="TreeGrafter"/>
</dbReference>
<feature type="compositionally biased region" description="Basic and acidic residues" evidence="6">
    <location>
        <begin position="1739"/>
        <end position="1749"/>
    </location>
</feature>
<dbReference type="InterPro" id="IPR051947">
    <property type="entry name" value="Sentrin-specific_protease"/>
</dbReference>
<feature type="region of interest" description="Disordered" evidence="6">
    <location>
        <begin position="227"/>
        <end position="418"/>
    </location>
</feature>
<evidence type="ECO:0000313" key="8">
    <source>
        <dbReference type="EMBL" id="PWZ02606.1"/>
    </source>
</evidence>
<feature type="region of interest" description="Disordered" evidence="6">
    <location>
        <begin position="1364"/>
        <end position="1405"/>
    </location>
</feature>
<dbReference type="EMBL" id="KZ819188">
    <property type="protein sequence ID" value="PWZ02606.1"/>
    <property type="molecule type" value="Genomic_DNA"/>
</dbReference>
<feature type="compositionally biased region" description="Polar residues" evidence="6">
    <location>
        <begin position="915"/>
        <end position="927"/>
    </location>
</feature>
<feature type="compositionally biased region" description="Low complexity" evidence="6">
    <location>
        <begin position="1720"/>
        <end position="1737"/>
    </location>
</feature>
<dbReference type="GO" id="GO:0006508">
    <property type="term" value="P:proteolysis"/>
    <property type="evidence" value="ECO:0007669"/>
    <property type="project" value="UniProtKB-KW"/>
</dbReference>
<feature type="compositionally biased region" description="Basic and acidic residues" evidence="6">
    <location>
        <begin position="1596"/>
        <end position="1610"/>
    </location>
</feature>
<feature type="compositionally biased region" description="Basic and acidic residues" evidence="6">
    <location>
        <begin position="1161"/>
        <end position="1183"/>
    </location>
</feature>
<comment type="similarity">
    <text evidence="1">Belongs to the peptidase C48 family.</text>
</comment>
<feature type="region of interest" description="Disordered" evidence="6">
    <location>
        <begin position="587"/>
        <end position="610"/>
    </location>
</feature>
<feature type="compositionally biased region" description="Polar residues" evidence="6">
    <location>
        <begin position="366"/>
        <end position="381"/>
    </location>
</feature>
<feature type="compositionally biased region" description="Polar residues" evidence="6">
    <location>
        <begin position="1230"/>
        <end position="1245"/>
    </location>
</feature>
<feature type="compositionally biased region" description="Basic and acidic residues" evidence="6">
    <location>
        <begin position="1468"/>
        <end position="1481"/>
    </location>
</feature>
<feature type="compositionally biased region" description="Polar residues" evidence="6">
    <location>
        <begin position="957"/>
        <end position="971"/>
    </location>
</feature>
<dbReference type="InterPro" id="IPR038765">
    <property type="entry name" value="Papain-like_cys_pep_sf"/>
</dbReference>
<evidence type="ECO:0000256" key="2">
    <source>
        <dbReference type="ARBA" id="ARBA00022553"/>
    </source>
</evidence>
<dbReference type="OrthoDB" id="442460at2759"/>
<keyword evidence="3" id="KW-0645">Protease</keyword>
<feature type="compositionally biased region" description="Polar residues" evidence="6">
    <location>
        <begin position="263"/>
        <end position="281"/>
    </location>
</feature>
<accession>A0A317XWC4</accession>
<dbReference type="InParanoid" id="A0A317XWC4"/>
<feature type="region of interest" description="Disordered" evidence="6">
    <location>
        <begin position="18"/>
        <end position="131"/>
    </location>
</feature>
<protein>
    <recommendedName>
        <fullName evidence="7">Ubiquitin-like protease family profile domain-containing protein</fullName>
    </recommendedName>
</protein>
<evidence type="ECO:0000256" key="4">
    <source>
        <dbReference type="ARBA" id="ARBA00022786"/>
    </source>
</evidence>
<feature type="compositionally biased region" description="Polar residues" evidence="6">
    <location>
        <begin position="1112"/>
        <end position="1131"/>
    </location>
</feature>
<keyword evidence="5" id="KW-0378">Hydrolase</keyword>
<dbReference type="Pfam" id="PF02902">
    <property type="entry name" value="Peptidase_C48"/>
    <property type="match status" value="2"/>
</dbReference>
<feature type="compositionally biased region" description="Low complexity" evidence="6">
    <location>
        <begin position="1281"/>
        <end position="1291"/>
    </location>
</feature>
<dbReference type="SUPFAM" id="SSF54001">
    <property type="entry name" value="Cysteine proteinases"/>
    <property type="match status" value="1"/>
</dbReference>
<gene>
    <name evidence="8" type="ORF">BCV70DRAFT_196848</name>
</gene>
<feature type="region of interest" description="Disordered" evidence="6">
    <location>
        <begin position="1659"/>
        <end position="1755"/>
    </location>
</feature>
<feature type="region of interest" description="Disordered" evidence="6">
    <location>
        <begin position="157"/>
        <end position="212"/>
    </location>
</feature>
<evidence type="ECO:0000256" key="6">
    <source>
        <dbReference type="SAM" id="MobiDB-lite"/>
    </source>
</evidence>
<feature type="compositionally biased region" description="Polar residues" evidence="6">
    <location>
        <begin position="1029"/>
        <end position="1045"/>
    </location>
</feature>
<keyword evidence="2" id="KW-0597">Phosphoprotein</keyword>
<feature type="compositionally biased region" description="Basic and acidic residues" evidence="6">
    <location>
        <begin position="103"/>
        <end position="115"/>
    </location>
</feature>
<dbReference type="Gene3D" id="1.10.418.20">
    <property type="match status" value="1"/>
</dbReference>
<reference evidence="8 9" key="1">
    <citation type="journal article" date="2018" name="Mol. Biol. Evol.">
        <title>Broad Genomic Sampling Reveals a Smut Pathogenic Ancestry of the Fungal Clade Ustilaginomycotina.</title>
        <authorList>
            <person name="Kijpornyongpan T."/>
            <person name="Mondo S.J."/>
            <person name="Barry K."/>
            <person name="Sandor L."/>
            <person name="Lee J."/>
            <person name="Lipzen A."/>
            <person name="Pangilinan J."/>
            <person name="LaButti K."/>
            <person name="Hainaut M."/>
            <person name="Henrissat B."/>
            <person name="Grigoriev I.V."/>
            <person name="Spatafora J.W."/>
            <person name="Aime M.C."/>
        </authorList>
    </citation>
    <scope>NUCLEOTIDE SEQUENCE [LARGE SCALE GENOMIC DNA]</scope>
    <source>
        <strain evidence="8 9">MCA 3645</strain>
    </source>
</reference>
<name>A0A317XWC4_9BASI</name>
<feature type="compositionally biased region" description="Polar residues" evidence="6">
    <location>
        <begin position="1385"/>
        <end position="1399"/>
    </location>
</feature>
<evidence type="ECO:0000256" key="1">
    <source>
        <dbReference type="ARBA" id="ARBA00005234"/>
    </source>
</evidence>
<dbReference type="InterPro" id="IPR003653">
    <property type="entry name" value="Peptidase_C48_C"/>
</dbReference>
<keyword evidence="9" id="KW-1185">Reference proteome</keyword>
<dbReference type="PROSITE" id="PS50600">
    <property type="entry name" value="ULP_PROTEASE"/>
    <property type="match status" value="1"/>
</dbReference>
<feature type="region of interest" description="Disordered" evidence="6">
    <location>
        <begin position="696"/>
        <end position="727"/>
    </location>
</feature>
<evidence type="ECO:0000256" key="3">
    <source>
        <dbReference type="ARBA" id="ARBA00022670"/>
    </source>
</evidence>
<evidence type="ECO:0000259" key="7">
    <source>
        <dbReference type="PROSITE" id="PS50600"/>
    </source>
</evidence>
<dbReference type="STRING" id="1882483.A0A317XWC4"/>
<feature type="region of interest" description="Disordered" evidence="6">
    <location>
        <begin position="1088"/>
        <end position="1326"/>
    </location>
</feature>
<feature type="compositionally biased region" description="Basic and acidic residues" evidence="6">
    <location>
        <begin position="1246"/>
        <end position="1255"/>
    </location>
</feature>